<dbReference type="EMBL" id="CP043028">
    <property type="protein sequence ID" value="QFJ55317.1"/>
    <property type="molecule type" value="Genomic_DNA"/>
</dbReference>
<dbReference type="AlphaFoldDB" id="A0A5P6VRP9"/>
<dbReference type="Pfam" id="PF01381">
    <property type="entry name" value="HTH_3"/>
    <property type="match status" value="1"/>
</dbReference>
<dbReference type="PANTHER" id="PTHR46558">
    <property type="entry name" value="TRACRIPTIONAL REGULATORY PROTEIN-RELATED-RELATED"/>
    <property type="match status" value="1"/>
</dbReference>
<dbReference type="GO" id="GO:0003677">
    <property type="term" value="F:DNA binding"/>
    <property type="evidence" value="ECO:0007669"/>
    <property type="project" value="UniProtKB-KW"/>
</dbReference>
<keyword evidence="2" id="KW-0812">Transmembrane</keyword>
<keyword evidence="1" id="KW-0238">DNA-binding</keyword>
<feature type="transmembrane region" description="Helical" evidence="2">
    <location>
        <begin position="83"/>
        <end position="102"/>
    </location>
</feature>
<dbReference type="CDD" id="cd00093">
    <property type="entry name" value="HTH_XRE"/>
    <property type="match status" value="1"/>
</dbReference>
<protein>
    <submittedName>
        <fullName evidence="4">Helix-turn-helix transcriptional regulator</fullName>
    </submittedName>
</protein>
<dbReference type="InterPro" id="IPR001387">
    <property type="entry name" value="Cro/C1-type_HTH"/>
</dbReference>
<feature type="transmembrane region" description="Helical" evidence="2">
    <location>
        <begin position="108"/>
        <end position="125"/>
    </location>
</feature>
<dbReference type="Gene3D" id="1.10.260.40">
    <property type="entry name" value="lambda repressor-like DNA-binding domains"/>
    <property type="match status" value="1"/>
</dbReference>
<organism evidence="4 5">
    <name type="scientific">Pseudobutyrivibrio xylanivorans</name>
    <dbReference type="NCBI Taxonomy" id="185007"/>
    <lineage>
        <taxon>Bacteria</taxon>
        <taxon>Bacillati</taxon>
        <taxon>Bacillota</taxon>
        <taxon>Clostridia</taxon>
        <taxon>Lachnospirales</taxon>
        <taxon>Lachnospiraceae</taxon>
        <taxon>Pseudobutyrivibrio</taxon>
    </lineage>
</organism>
<keyword evidence="2" id="KW-0472">Membrane</keyword>
<dbReference type="RefSeq" id="WP_151623969.1">
    <property type="nucleotide sequence ID" value="NZ_CP043028.1"/>
</dbReference>
<evidence type="ECO:0000256" key="1">
    <source>
        <dbReference type="ARBA" id="ARBA00023125"/>
    </source>
</evidence>
<evidence type="ECO:0000256" key="2">
    <source>
        <dbReference type="SAM" id="Phobius"/>
    </source>
</evidence>
<evidence type="ECO:0000313" key="4">
    <source>
        <dbReference type="EMBL" id="QFJ55317.1"/>
    </source>
</evidence>
<evidence type="ECO:0000313" key="5">
    <source>
        <dbReference type="Proteomes" id="UP000327030"/>
    </source>
</evidence>
<reference evidence="5" key="1">
    <citation type="submission" date="2019-08" db="EMBL/GenBank/DDBJ databases">
        <title>Complete Genome Sequence of the Polysaccharide-Degrading Rumen Bacterium Pseudobutyrivibrio xylanivorans MA3014.</title>
        <authorList>
            <person name="Palevich N."/>
            <person name="Maclean P.H."/>
            <person name="Kelly W.J."/>
            <person name="Leahy S.C."/>
            <person name="Rakonjac J."/>
            <person name="Attwood G.T."/>
        </authorList>
    </citation>
    <scope>NUCLEOTIDE SEQUENCE [LARGE SCALE GENOMIC DNA]</scope>
    <source>
        <strain evidence="5">MA3014</strain>
    </source>
</reference>
<sequence>MELGKRIKDLRSAHNWNQDELAEKMFVSRQTISNWENEKSYPDIQSILLLSNLFEISLDQLVKGDVEQMQEIINDQDVKQMKFYGKMMLACLAIMIVTFGPLYLVTGLWGLIPEGIFAIAMFYFATKLNGIQKENDLVTYKEIVTFMNGKNLDEISKQREIGKRNYQVVAVMILAGLISGVLSFTVVFIFKRVIGL</sequence>
<evidence type="ECO:0000259" key="3">
    <source>
        <dbReference type="PROSITE" id="PS50943"/>
    </source>
</evidence>
<dbReference type="PROSITE" id="PS50943">
    <property type="entry name" value="HTH_CROC1"/>
    <property type="match status" value="1"/>
</dbReference>
<feature type="domain" description="HTH cro/C1-type" evidence="3">
    <location>
        <begin position="7"/>
        <end position="61"/>
    </location>
</feature>
<accession>A0A5P6VRP9</accession>
<name>A0A5P6VRP9_PSEXY</name>
<dbReference type="KEGG" id="pxv:FXF36_10805"/>
<keyword evidence="2" id="KW-1133">Transmembrane helix</keyword>
<dbReference type="PANTHER" id="PTHR46558:SF15">
    <property type="entry name" value="HELIX-TURN-HELIX DOMAIN PROTEIN"/>
    <property type="match status" value="1"/>
</dbReference>
<feature type="transmembrane region" description="Helical" evidence="2">
    <location>
        <begin position="166"/>
        <end position="190"/>
    </location>
</feature>
<dbReference type="Proteomes" id="UP000327030">
    <property type="component" value="Chromosome 1"/>
</dbReference>
<dbReference type="SUPFAM" id="SSF47413">
    <property type="entry name" value="lambda repressor-like DNA-binding domains"/>
    <property type="match status" value="1"/>
</dbReference>
<dbReference type="OrthoDB" id="9801008at2"/>
<proteinExistence type="predicted"/>
<dbReference type="InterPro" id="IPR010982">
    <property type="entry name" value="Lambda_DNA-bd_dom_sf"/>
</dbReference>
<dbReference type="SMART" id="SM00530">
    <property type="entry name" value="HTH_XRE"/>
    <property type="match status" value="1"/>
</dbReference>
<gene>
    <name evidence="4" type="ORF">FXF36_10805</name>
</gene>